<dbReference type="AlphaFoldDB" id="A0A8S3YIJ3"/>
<dbReference type="PANTHER" id="PTHR10838:SF20">
    <property type="entry name" value="SYNAPTOGYRIN"/>
    <property type="match status" value="1"/>
</dbReference>
<feature type="transmembrane region" description="Helical" evidence="6">
    <location>
        <begin position="145"/>
        <end position="167"/>
    </location>
</feature>
<evidence type="ECO:0000256" key="7">
    <source>
        <dbReference type="SAM" id="MobiDB-lite"/>
    </source>
</evidence>
<protein>
    <recommendedName>
        <fullName evidence="6">Synaptogyrin</fullName>
    </recommendedName>
</protein>
<evidence type="ECO:0000313" key="9">
    <source>
        <dbReference type="EMBL" id="CAG5117043.1"/>
    </source>
</evidence>
<feature type="domain" description="MARVEL" evidence="8">
    <location>
        <begin position="23"/>
        <end position="171"/>
    </location>
</feature>
<keyword evidence="4 6" id="KW-1133">Transmembrane helix</keyword>
<dbReference type="OrthoDB" id="10041611at2759"/>
<evidence type="ECO:0000256" key="3">
    <source>
        <dbReference type="ARBA" id="ARBA00022692"/>
    </source>
</evidence>
<dbReference type="EMBL" id="CAJHNH020000336">
    <property type="protein sequence ID" value="CAG5117043.1"/>
    <property type="molecule type" value="Genomic_DNA"/>
</dbReference>
<name>A0A8S3YIJ3_9EUPU</name>
<evidence type="ECO:0000259" key="8">
    <source>
        <dbReference type="PROSITE" id="PS51225"/>
    </source>
</evidence>
<evidence type="ECO:0000256" key="4">
    <source>
        <dbReference type="ARBA" id="ARBA00022989"/>
    </source>
</evidence>
<comment type="similarity">
    <text evidence="2 6">Belongs to the synaptogyrin family.</text>
</comment>
<dbReference type="GO" id="GO:0030672">
    <property type="term" value="C:synaptic vesicle membrane"/>
    <property type="evidence" value="ECO:0007669"/>
    <property type="project" value="TreeGrafter"/>
</dbReference>
<dbReference type="Pfam" id="PF01284">
    <property type="entry name" value="MARVEL"/>
    <property type="match status" value="1"/>
</dbReference>
<evidence type="ECO:0000313" key="10">
    <source>
        <dbReference type="Proteomes" id="UP000678393"/>
    </source>
</evidence>
<dbReference type="GO" id="GO:0031594">
    <property type="term" value="C:neuromuscular junction"/>
    <property type="evidence" value="ECO:0007669"/>
    <property type="project" value="TreeGrafter"/>
</dbReference>
<gene>
    <name evidence="9" type="ORF">CUNI_LOCUS2601</name>
</gene>
<sequence>MSAVPGGAFGAGKAGAPFDAVQCIKKPQVLFRALSVLCAIIVFGCISSDEVSREPSNDDSCIMNDDGNACGYGIGIGVLAFLICLGFLVVDAFFENLSSVQHRKYAVLADLGFSALWTFLWFVGFCYMTDAWRRGDQHFPGRSKVQAAIAFSFFSIFSWGALAFLALRRYRLGSQETFDYGYEHDPNASSPYRSFPGSEIGDPYHQPPFSQQRETPDYPQPTY</sequence>
<comment type="caution">
    <text evidence="9">The sequence shown here is derived from an EMBL/GenBank/DDBJ whole genome shotgun (WGS) entry which is preliminary data.</text>
</comment>
<feature type="region of interest" description="Disordered" evidence="7">
    <location>
        <begin position="183"/>
        <end position="223"/>
    </location>
</feature>
<dbReference type="PANTHER" id="PTHR10838">
    <property type="entry name" value="SYNAPTOGYRIN"/>
    <property type="match status" value="1"/>
</dbReference>
<accession>A0A8S3YIJ3</accession>
<keyword evidence="5 6" id="KW-0472">Membrane</keyword>
<dbReference type="PROSITE" id="PS51225">
    <property type="entry name" value="MARVEL"/>
    <property type="match status" value="1"/>
</dbReference>
<feature type="transmembrane region" description="Helical" evidence="6">
    <location>
        <begin position="29"/>
        <end position="49"/>
    </location>
</feature>
<dbReference type="PIRSF" id="PIRSF011282">
    <property type="entry name" value="Synaptogyrin"/>
    <property type="match status" value="1"/>
</dbReference>
<keyword evidence="3 6" id="KW-0812">Transmembrane</keyword>
<dbReference type="Proteomes" id="UP000678393">
    <property type="component" value="Unassembled WGS sequence"/>
</dbReference>
<evidence type="ECO:0000256" key="6">
    <source>
        <dbReference type="PIRNR" id="PIRNR011282"/>
    </source>
</evidence>
<feature type="transmembrane region" description="Helical" evidence="6">
    <location>
        <begin position="105"/>
        <end position="125"/>
    </location>
</feature>
<evidence type="ECO:0000256" key="1">
    <source>
        <dbReference type="ARBA" id="ARBA00004141"/>
    </source>
</evidence>
<dbReference type="InterPro" id="IPR008253">
    <property type="entry name" value="Marvel"/>
</dbReference>
<feature type="transmembrane region" description="Helical" evidence="6">
    <location>
        <begin position="69"/>
        <end position="93"/>
    </location>
</feature>
<keyword evidence="10" id="KW-1185">Reference proteome</keyword>
<reference evidence="9" key="1">
    <citation type="submission" date="2021-04" db="EMBL/GenBank/DDBJ databases">
        <authorList>
            <consortium name="Molecular Ecology Group"/>
        </authorList>
    </citation>
    <scope>NUCLEOTIDE SEQUENCE</scope>
</reference>
<comment type="subcellular location">
    <subcellularLocation>
        <location evidence="1 6">Membrane</location>
        <topology evidence="1 6">Multi-pass membrane protein</topology>
    </subcellularLocation>
</comment>
<organism evidence="9 10">
    <name type="scientific">Candidula unifasciata</name>
    <dbReference type="NCBI Taxonomy" id="100452"/>
    <lineage>
        <taxon>Eukaryota</taxon>
        <taxon>Metazoa</taxon>
        <taxon>Spiralia</taxon>
        <taxon>Lophotrochozoa</taxon>
        <taxon>Mollusca</taxon>
        <taxon>Gastropoda</taxon>
        <taxon>Heterobranchia</taxon>
        <taxon>Euthyneura</taxon>
        <taxon>Panpulmonata</taxon>
        <taxon>Eupulmonata</taxon>
        <taxon>Stylommatophora</taxon>
        <taxon>Helicina</taxon>
        <taxon>Helicoidea</taxon>
        <taxon>Geomitridae</taxon>
        <taxon>Candidula</taxon>
    </lineage>
</organism>
<proteinExistence type="inferred from homology"/>
<evidence type="ECO:0000256" key="2">
    <source>
        <dbReference type="ARBA" id="ARBA00010252"/>
    </source>
</evidence>
<evidence type="ECO:0000256" key="5">
    <source>
        <dbReference type="ARBA" id="ARBA00023136"/>
    </source>
</evidence>
<dbReference type="InterPro" id="IPR016579">
    <property type="entry name" value="Synaptogyrin"/>
</dbReference>